<feature type="compositionally biased region" description="Basic residues" evidence="1">
    <location>
        <begin position="1"/>
        <end position="11"/>
    </location>
</feature>
<gene>
    <name evidence="2" type="ORF">LAESUDRAFT_810577</name>
</gene>
<proteinExistence type="predicted"/>
<feature type="region of interest" description="Disordered" evidence="1">
    <location>
        <begin position="232"/>
        <end position="255"/>
    </location>
</feature>
<feature type="compositionally biased region" description="Polar residues" evidence="1">
    <location>
        <begin position="180"/>
        <end position="192"/>
    </location>
</feature>
<protein>
    <recommendedName>
        <fullName evidence="4">PWWP domain-containing protein</fullName>
    </recommendedName>
</protein>
<feature type="region of interest" description="Disordered" evidence="1">
    <location>
        <begin position="1"/>
        <end position="213"/>
    </location>
</feature>
<feature type="region of interest" description="Disordered" evidence="1">
    <location>
        <begin position="351"/>
        <end position="376"/>
    </location>
</feature>
<dbReference type="RefSeq" id="XP_040767315.1">
    <property type="nucleotide sequence ID" value="XM_040914236.1"/>
</dbReference>
<evidence type="ECO:0008006" key="4">
    <source>
        <dbReference type="Google" id="ProtNLM"/>
    </source>
</evidence>
<feature type="region of interest" description="Disordered" evidence="1">
    <location>
        <begin position="654"/>
        <end position="713"/>
    </location>
</feature>
<feature type="compositionally biased region" description="Polar residues" evidence="1">
    <location>
        <begin position="59"/>
        <end position="70"/>
    </location>
</feature>
<feature type="compositionally biased region" description="Basic and acidic residues" evidence="1">
    <location>
        <begin position="736"/>
        <end position="750"/>
    </location>
</feature>
<evidence type="ECO:0000313" key="3">
    <source>
        <dbReference type="Proteomes" id="UP000076871"/>
    </source>
</evidence>
<sequence>MPRRAAAKKAVRLSARQLESSPVPSDREDSSLMFGEPSKARSPVKITYGGKAKFRNSSRKSNGALPQSPSAPAGSRKSPGAHARALPSEKKLRLRTAQISPARTIDSLSPLTESDSDFDLELPLPTRPSGRREKPSTPRKGSWKESSKNSPLTPLTPSRTKLSTPKTTSSKKRPRPVTPTKATASDSDNESALTPLPSLSPSIKSTGGTPTIDLTADEETQSHLPKAIPASLISQLSSPSPSERIQRATAAPTTAVSEDVRADDAWSLAKLGTFVWLRLDNRGEVVNEGTESSDEEYWWPAKIVHSDGSLQVSLYGESPRRSRVVDISSPSPANVQPVALSGLPRFNEHTYRFSKRPSNTLQSPRKKRKSDIETRWKAARDQMVDAEAEANDGLPMLLSGYVERNSSPPSPVRRSPAKKASVVELRASSPLSEEPVSPRKAWRAPSCDPTYDVPGELVLAKEKRGYSDYWPAQILEYIKPTNPKQKPKFKVQYYDGIVKTIEKNMFFTAFEKGFKTCKLGRDQYNYRMFEDADELTTSEMANRFISEPVDDDTLRTPSPPPMLPPPASEDFYNLSVAEQFKYVNPVLACVIEGEYGPAKERHDGFMQGGNARRKVCNSGYARGSLPPAQEEELLGLITRWTRRRERRRELGFPLDGSSRLAVPSVNVHTNGEGQPSPADESTQAQEAAASQQSSMSISDSDLPHSEAEAPPSSYNAADVVMEDQAVRVASPIGDACDKAETFPSEPKPKEQAASQVHQDALAEAKLMDPSVTSAHELEVQSDNARPHFADLNEVDRITYCGSVLLPEAVLQLVLWKAGQRTSYELLPASEEQRLHDIAVAKVNETYWVHDIIRLKRVAEGRLLQSDDRPPAPGSSVMAGTRSRPRRR</sequence>
<dbReference type="GeneID" id="63831264"/>
<feature type="region of interest" description="Disordered" evidence="1">
    <location>
        <begin position="736"/>
        <end position="755"/>
    </location>
</feature>
<feature type="compositionally biased region" description="Polar residues" evidence="1">
    <location>
        <begin position="97"/>
        <end position="113"/>
    </location>
</feature>
<accession>A0A165FY99</accession>
<evidence type="ECO:0000256" key="1">
    <source>
        <dbReference type="SAM" id="MobiDB-lite"/>
    </source>
</evidence>
<feature type="compositionally biased region" description="Low complexity" evidence="1">
    <location>
        <begin position="232"/>
        <end position="242"/>
    </location>
</feature>
<feature type="compositionally biased region" description="Low complexity" evidence="1">
    <location>
        <begin position="156"/>
        <end position="168"/>
    </location>
</feature>
<dbReference type="AlphaFoldDB" id="A0A165FY99"/>
<feature type="compositionally biased region" description="Basic and acidic residues" evidence="1">
    <location>
        <begin position="130"/>
        <end position="147"/>
    </location>
</feature>
<reference evidence="2 3" key="1">
    <citation type="journal article" date="2016" name="Mol. Biol. Evol.">
        <title>Comparative Genomics of Early-Diverging Mushroom-Forming Fungi Provides Insights into the Origins of Lignocellulose Decay Capabilities.</title>
        <authorList>
            <person name="Nagy L.G."/>
            <person name="Riley R."/>
            <person name="Tritt A."/>
            <person name="Adam C."/>
            <person name="Daum C."/>
            <person name="Floudas D."/>
            <person name="Sun H."/>
            <person name="Yadav J.S."/>
            <person name="Pangilinan J."/>
            <person name="Larsson K.H."/>
            <person name="Matsuura K."/>
            <person name="Barry K."/>
            <person name="Labutti K."/>
            <person name="Kuo R."/>
            <person name="Ohm R.A."/>
            <person name="Bhattacharya S.S."/>
            <person name="Shirouzu T."/>
            <person name="Yoshinaga Y."/>
            <person name="Martin F.M."/>
            <person name="Grigoriev I.V."/>
            <person name="Hibbett D.S."/>
        </authorList>
    </citation>
    <scope>NUCLEOTIDE SEQUENCE [LARGE SCALE GENOMIC DNA]</scope>
    <source>
        <strain evidence="2 3">93-53</strain>
    </source>
</reference>
<evidence type="ECO:0000313" key="2">
    <source>
        <dbReference type="EMBL" id="KZT09575.1"/>
    </source>
</evidence>
<keyword evidence="3" id="KW-1185">Reference proteome</keyword>
<dbReference type="Proteomes" id="UP000076871">
    <property type="component" value="Unassembled WGS sequence"/>
</dbReference>
<feature type="compositionally biased region" description="Low complexity" evidence="1">
    <location>
        <begin position="193"/>
        <end position="202"/>
    </location>
</feature>
<dbReference type="OrthoDB" id="2505887at2759"/>
<feature type="compositionally biased region" description="Low complexity" evidence="1">
    <location>
        <begin position="681"/>
        <end position="700"/>
    </location>
</feature>
<feature type="region of interest" description="Disordered" evidence="1">
    <location>
        <begin position="399"/>
        <end position="445"/>
    </location>
</feature>
<organism evidence="2 3">
    <name type="scientific">Laetiporus sulphureus 93-53</name>
    <dbReference type="NCBI Taxonomy" id="1314785"/>
    <lineage>
        <taxon>Eukaryota</taxon>
        <taxon>Fungi</taxon>
        <taxon>Dikarya</taxon>
        <taxon>Basidiomycota</taxon>
        <taxon>Agaricomycotina</taxon>
        <taxon>Agaricomycetes</taxon>
        <taxon>Polyporales</taxon>
        <taxon>Laetiporus</taxon>
    </lineage>
</organism>
<dbReference type="EMBL" id="KV427611">
    <property type="protein sequence ID" value="KZT09575.1"/>
    <property type="molecule type" value="Genomic_DNA"/>
</dbReference>
<dbReference type="InParanoid" id="A0A165FY99"/>
<feature type="region of interest" description="Disordered" evidence="1">
    <location>
        <begin position="863"/>
        <end position="887"/>
    </location>
</feature>
<name>A0A165FY99_9APHY</name>
<dbReference type="STRING" id="1314785.A0A165FY99"/>